<name>A0A561VFH2_9ACTN</name>
<keyword evidence="4" id="KW-1185">Reference proteome</keyword>
<feature type="region of interest" description="Disordered" evidence="1">
    <location>
        <begin position="258"/>
        <end position="290"/>
    </location>
</feature>
<feature type="region of interest" description="Disordered" evidence="1">
    <location>
        <begin position="1"/>
        <end position="62"/>
    </location>
</feature>
<dbReference type="Proteomes" id="UP000319927">
    <property type="component" value="Unassembled WGS sequence"/>
</dbReference>
<feature type="compositionally biased region" description="Pro residues" evidence="1">
    <location>
        <begin position="1"/>
        <end position="21"/>
    </location>
</feature>
<dbReference type="AlphaFoldDB" id="A0A561VFH2"/>
<comment type="caution">
    <text evidence="3">The sequence shown here is derived from an EMBL/GenBank/DDBJ whole genome shotgun (WGS) entry which is preliminary data.</text>
</comment>
<reference evidence="3 4" key="1">
    <citation type="submission" date="2019-06" db="EMBL/GenBank/DDBJ databases">
        <title>Sequencing the genomes of 1000 actinobacteria strains.</title>
        <authorList>
            <person name="Klenk H.-P."/>
        </authorList>
    </citation>
    <scope>NUCLEOTIDE SEQUENCE [LARGE SCALE GENOMIC DNA]</scope>
    <source>
        <strain evidence="3 4">DSM 102131</strain>
    </source>
</reference>
<organism evidence="3 4">
    <name type="scientific">Micromonospora palomenae</name>
    <dbReference type="NCBI Taxonomy" id="1461247"/>
    <lineage>
        <taxon>Bacteria</taxon>
        <taxon>Bacillati</taxon>
        <taxon>Actinomycetota</taxon>
        <taxon>Actinomycetes</taxon>
        <taxon>Micromonosporales</taxon>
        <taxon>Micromonosporaceae</taxon>
        <taxon>Micromonospora</taxon>
    </lineage>
</organism>
<dbReference type="RefSeq" id="WP_211364636.1">
    <property type="nucleotide sequence ID" value="NZ_VIXA01000006.1"/>
</dbReference>
<evidence type="ECO:0000313" key="3">
    <source>
        <dbReference type="EMBL" id="TWG10348.1"/>
    </source>
</evidence>
<accession>A0A561VFH2</accession>
<feature type="transmembrane region" description="Helical" evidence="2">
    <location>
        <begin position="82"/>
        <end position="104"/>
    </location>
</feature>
<dbReference type="EMBL" id="VIXA01000006">
    <property type="protein sequence ID" value="TWG10348.1"/>
    <property type="molecule type" value="Genomic_DNA"/>
</dbReference>
<evidence type="ECO:0000313" key="4">
    <source>
        <dbReference type="Proteomes" id="UP000319927"/>
    </source>
</evidence>
<evidence type="ECO:0000256" key="2">
    <source>
        <dbReference type="SAM" id="Phobius"/>
    </source>
</evidence>
<protein>
    <submittedName>
        <fullName evidence="3">Uncharacterized protein</fullName>
    </submittedName>
</protein>
<keyword evidence="2" id="KW-0472">Membrane</keyword>
<feature type="compositionally biased region" description="Basic residues" evidence="1">
    <location>
        <begin position="42"/>
        <end position="59"/>
    </location>
</feature>
<sequence>METSPDRPPPPSTPTGPPPDIPVAARRPTRTPGGNRVAGHGTGRRRSGRRRRDSARHALRTPPVLAAVAGSPEEPARRRTTLVALGVVAAASAAALIAGLLSWAPAPGEPARALTAAEAERLAATRVTNLRDVRAGVRVTIGTGAARTDLVGWIDWARPLAYLDVGGPGAGADRGLVQATPSVVVLRPDPAAVPTPASPPLVPPTDRWRLRDLPAGRPLAGALDVLFGLSADRAEPADPLRHGAGRWVGREKLAGEPVDVLQAPLPRPTTAADPTARPPAPPAAGDGDPRWWVDGDSRLHRWEGRLPGGQPAAVELERNDRPTIWPVDALGGRPGLPRALTDAEAERLARLPARLRAQPGAAVSVAVPLGTAANLRGSGWLSWSGGVAYLSVAELDTLGRRTLLRRDRGGFARAEVPVEPGAGATGAANGPPLPPPAGAGWRTGARPLDDLDLLVDAALRADTAPTRPAAAVRLRTDRVAGRVVDVVELRVQGMRLRYWLDRTGLPHRLELRTRAGAWAQLDLTPAPVPAGIVPPEPTTKAPAGTAGRR</sequence>
<feature type="region of interest" description="Disordered" evidence="1">
    <location>
        <begin position="529"/>
        <end position="549"/>
    </location>
</feature>
<keyword evidence="2" id="KW-1133">Transmembrane helix</keyword>
<gene>
    <name evidence="3" type="ORF">FHX75_1668</name>
</gene>
<evidence type="ECO:0000256" key="1">
    <source>
        <dbReference type="SAM" id="MobiDB-lite"/>
    </source>
</evidence>
<keyword evidence="2" id="KW-0812">Transmembrane</keyword>
<proteinExistence type="predicted"/>